<dbReference type="RefSeq" id="WP_266057490.1">
    <property type="nucleotide sequence ID" value="NZ_JAPFQN010000007.1"/>
</dbReference>
<evidence type="ECO:0000256" key="5">
    <source>
        <dbReference type="ARBA" id="ARBA00022556"/>
    </source>
</evidence>
<gene>
    <name evidence="11" type="primary">lpxB</name>
    <name evidence="11" type="ORF">OO013_13760</name>
</gene>
<protein>
    <recommendedName>
        <fullName evidence="3 10">Lipid-A-disaccharide synthase</fullName>
        <ecNumber evidence="2 10">2.4.1.182</ecNumber>
    </recommendedName>
</protein>
<keyword evidence="4" id="KW-0444">Lipid biosynthesis</keyword>
<evidence type="ECO:0000256" key="10">
    <source>
        <dbReference type="NCBIfam" id="TIGR00215"/>
    </source>
</evidence>
<evidence type="ECO:0000256" key="2">
    <source>
        <dbReference type="ARBA" id="ARBA00012687"/>
    </source>
</evidence>
<dbReference type="PANTHER" id="PTHR30372">
    <property type="entry name" value="LIPID-A-DISACCHARIDE SYNTHASE"/>
    <property type="match status" value="1"/>
</dbReference>
<dbReference type="NCBIfam" id="TIGR00215">
    <property type="entry name" value="lpxB"/>
    <property type="match status" value="1"/>
</dbReference>
<dbReference type="GO" id="GO:0008915">
    <property type="term" value="F:lipid-A-disaccharide synthase activity"/>
    <property type="evidence" value="ECO:0007669"/>
    <property type="project" value="UniProtKB-EC"/>
</dbReference>
<dbReference type="Proteomes" id="UP001209885">
    <property type="component" value="Unassembled WGS sequence"/>
</dbReference>
<evidence type="ECO:0000256" key="4">
    <source>
        <dbReference type="ARBA" id="ARBA00022516"/>
    </source>
</evidence>
<evidence type="ECO:0000256" key="6">
    <source>
        <dbReference type="ARBA" id="ARBA00022676"/>
    </source>
</evidence>
<keyword evidence="6 11" id="KW-0328">Glycosyltransferase</keyword>
<dbReference type="PANTHER" id="PTHR30372:SF4">
    <property type="entry name" value="LIPID-A-DISACCHARIDE SYNTHASE, MITOCHONDRIAL-RELATED"/>
    <property type="match status" value="1"/>
</dbReference>
<dbReference type="EMBL" id="JAPFQN010000007">
    <property type="protein sequence ID" value="MCX2744943.1"/>
    <property type="molecule type" value="Genomic_DNA"/>
</dbReference>
<dbReference type="InterPro" id="IPR003835">
    <property type="entry name" value="Glyco_trans_19"/>
</dbReference>
<evidence type="ECO:0000256" key="1">
    <source>
        <dbReference type="ARBA" id="ARBA00002056"/>
    </source>
</evidence>
<keyword evidence="8" id="KW-0443">Lipid metabolism</keyword>
<sequence>MKYFLIAGERSGDMHAGNLIKALASIDNKAEFFGWGGDYMKDAGMELLQHYQSISFMGFWEVIQNFRTIKKAIKQCKSDISSVQPDAIILVDFAGFNLRMAAFAQSLGIPVHYYISPKIWAWNTKRAYKIKRLVDHMYCILPFEVEFYEQFDYSTDYVGNPLFDQIRNFQPDISFLNRINEKGSQKIIALLPGSRYQEVSTMLNEMLEVIPEFPEATFVVAAVDNLPEELYAKVDEFDNVKLINGQTYDLLNVADAALVTSGTATLETALFNVPHLICYKAGTVSYLIAKQLIKVDYIGLPNLIAGKEVVPELIQDKMNSKEMMEGLKEIISGGRREEMIDGFREIKEILGNKKASLEAGKLIFSRLNSKN</sequence>
<dbReference type="EC" id="2.4.1.182" evidence="2 10"/>
<evidence type="ECO:0000256" key="7">
    <source>
        <dbReference type="ARBA" id="ARBA00022679"/>
    </source>
</evidence>
<evidence type="ECO:0000256" key="9">
    <source>
        <dbReference type="ARBA" id="ARBA00048975"/>
    </source>
</evidence>
<comment type="catalytic activity">
    <reaction evidence="9">
        <text>a lipid X + a UDP-2-N,3-O-bis[(3R)-3-hydroxyacyl]-alpha-D-glucosamine = a lipid A disaccharide + UDP + H(+)</text>
        <dbReference type="Rhea" id="RHEA:67828"/>
        <dbReference type="ChEBI" id="CHEBI:15378"/>
        <dbReference type="ChEBI" id="CHEBI:58223"/>
        <dbReference type="ChEBI" id="CHEBI:137748"/>
        <dbReference type="ChEBI" id="CHEBI:176338"/>
        <dbReference type="ChEBI" id="CHEBI:176343"/>
        <dbReference type="EC" id="2.4.1.182"/>
    </reaction>
</comment>
<evidence type="ECO:0000256" key="3">
    <source>
        <dbReference type="ARBA" id="ARBA00020902"/>
    </source>
</evidence>
<dbReference type="Pfam" id="PF02684">
    <property type="entry name" value="LpxB"/>
    <property type="match status" value="1"/>
</dbReference>
<name>A0ABT3RUC0_9BACT</name>
<keyword evidence="5" id="KW-0441">Lipid A biosynthesis</keyword>
<accession>A0ABT3RUC0</accession>
<reference evidence="11 12" key="1">
    <citation type="submission" date="2022-11" db="EMBL/GenBank/DDBJ databases">
        <title>The characterization of three novel Bacteroidetes species and genomic analysis of their roles in tidal elemental geochemical cycles.</title>
        <authorList>
            <person name="Ma K."/>
        </authorList>
    </citation>
    <scope>NUCLEOTIDE SEQUENCE [LARGE SCALE GENOMIC DNA]</scope>
    <source>
        <strain evidence="11 12">M17</strain>
    </source>
</reference>
<evidence type="ECO:0000313" key="11">
    <source>
        <dbReference type="EMBL" id="MCX2744943.1"/>
    </source>
</evidence>
<proteinExistence type="predicted"/>
<dbReference type="SUPFAM" id="SSF53756">
    <property type="entry name" value="UDP-Glycosyltransferase/glycogen phosphorylase"/>
    <property type="match status" value="1"/>
</dbReference>
<keyword evidence="12" id="KW-1185">Reference proteome</keyword>
<comment type="caution">
    <text evidence="11">The sequence shown here is derived from an EMBL/GenBank/DDBJ whole genome shotgun (WGS) entry which is preliminary data.</text>
</comment>
<evidence type="ECO:0000256" key="8">
    <source>
        <dbReference type="ARBA" id="ARBA00023098"/>
    </source>
</evidence>
<evidence type="ECO:0000313" key="12">
    <source>
        <dbReference type="Proteomes" id="UP001209885"/>
    </source>
</evidence>
<keyword evidence="7 11" id="KW-0808">Transferase</keyword>
<organism evidence="11 12">
    <name type="scientific">Mangrovivirga halotolerans</name>
    <dbReference type="NCBI Taxonomy" id="2993936"/>
    <lineage>
        <taxon>Bacteria</taxon>
        <taxon>Pseudomonadati</taxon>
        <taxon>Bacteroidota</taxon>
        <taxon>Cytophagia</taxon>
        <taxon>Cytophagales</taxon>
        <taxon>Mangrovivirgaceae</taxon>
        <taxon>Mangrovivirga</taxon>
    </lineage>
</organism>
<comment type="function">
    <text evidence="1">Condensation of UDP-2,3-diacylglucosamine and 2,3-diacylglucosamine-1-phosphate to form lipid A disaccharide, a precursor of lipid A, a phosphorylated glycolipid that anchors the lipopolysaccharide to the outer membrane of the cell.</text>
</comment>